<feature type="compositionally biased region" description="Basic and acidic residues" evidence="7">
    <location>
        <begin position="441"/>
        <end position="481"/>
    </location>
</feature>
<dbReference type="Proteomes" id="UP000838412">
    <property type="component" value="Chromosome 13"/>
</dbReference>
<sequence length="616" mass="67814">MQWMLSETPDRCSTEVSHRVSLLNCAVSGIDKRFEPKPLGGAADQSSGCDKEVKVTEEPTRPASIQRKLSSIMVAMETVSKVIKSWLVEYKSVVSLQDGEYVSKLHNNKELTAALYKLLHQESELLNEVCPQLFDYFRSGDKGLYRFTLQFTPALIGHYLLSLANKDRTMSGRVEALLLGMYNLEAVDSGGQPTSKVFTVPTMAKPSLYHEPVNLASMALTETALSRHEQQEVHATLSAPHPYLEAVTAHNRLSMLTYVLSRYNADIVNMPSDSKLSLCQVASRLSSNKIRGSHPSSSEDGPDPRVPLSSAFLVEILAGLYQTLYTGHSAAARQAVEDVHQRARYELFPEAMMMSNAILASLKRETPCPDTPLVTTIARPPSSPQLPRTSSPARVTSGNLRKYSIRRKPIEDVLDDKLQTNVTVDGRVSSNPNTASPGKKGKTDKGSIERKGSEKTNDKKTDDTAKASKKDKDGKGEKDTESSSSQRVVFKDILKRAESKVQAMTSSKEERKLEDVKIEVEGVESEGGNEKVGEEKGAMEMEIMSGTTVQGQEETSTATEQQQQQQQHQKANQGKPAIKPASHSRQLVSSPTKTPPHSPHLFAQINEFIDSEDVSN</sequence>
<feature type="compositionally biased region" description="Basic and acidic residues" evidence="7">
    <location>
        <begin position="49"/>
        <end position="60"/>
    </location>
</feature>
<evidence type="ECO:0000313" key="9">
    <source>
        <dbReference type="Proteomes" id="UP000838412"/>
    </source>
</evidence>
<proteinExistence type="inferred from homology"/>
<evidence type="ECO:0000256" key="7">
    <source>
        <dbReference type="SAM" id="MobiDB-lite"/>
    </source>
</evidence>
<accession>A0A8J9YXT9</accession>
<feature type="compositionally biased region" description="Polar residues" evidence="7">
    <location>
        <begin position="385"/>
        <end position="399"/>
    </location>
</feature>
<keyword evidence="9" id="KW-1185">Reference proteome</keyword>
<feature type="compositionally biased region" description="Basic and acidic residues" evidence="7">
    <location>
        <begin position="528"/>
        <end position="539"/>
    </location>
</feature>
<gene>
    <name evidence="8" type="primary">FAM126A</name>
    <name evidence="8" type="ORF">BLAG_LOCUS6659</name>
</gene>
<feature type="region of interest" description="Disordered" evidence="7">
    <location>
        <begin position="422"/>
        <end position="600"/>
    </location>
</feature>
<protein>
    <submittedName>
        <fullName evidence="8">FAM126A protein</fullName>
    </submittedName>
</protein>
<keyword evidence="5" id="KW-0472">Membrane</keyword>
<keyword evidence="3" id="KW-1003">Cell membrane</keyword>
<evidence type="ECO:0000256" key="4">
    <source>
        <dbReference type="ARBA" id="ARBA00022490"/>
    </source>
</evidence>
<dbReference type="EMBL" id="OV696698">
    <property type="protein sequence ID" value="CAH1243835.1"/>
    <property type="molecule type" value="Genomic_DNA"/>
</dbReference>
<keyword evidence="4" id="KW-0963">Cytoplasm</keyword>
<dbReference type="GO" id="GO:0005829">
    <property type="term" value="C:cytosol"/>
    <property type="evidence" value="ECO:0007669"/>
    <property type="project" value="UniProtKB-SubCell"/>
</dbReference>
<evidence type="ECO:0000313" key="8">
    <source>
        <dbReference type="EMBL" id="CAH1243835.1"/>
    </source>
</evidence>
<feature type="compositionally biased region" description="Low complexity" evidence="7">
    <location>
        <begin position="550"/>
        <end position="569"/>
    </location>
</feature>
<evidence type="ECO:0000256" key="6">
    <source>
        <dbReference type="ARBA" id="ARBA00034482"/>
    </source>
</evidence>
<organism evidence="8 9">
    <name type="scientific">Branchiostoma lanceolatum</name>
    <name type="common">Common lancelet</name>
    <name type="synonym">Amphioxus lanceolatum</name>
    <dbReference type="NCBI Taxonomy" id="7740"/>
    <lineage>
        <taxon>Eukaryota</taxon>
        <taxon>Metazoa</taxon>
        <taxon>Chordata</taxon>
        <taxon>Cephalochordata</taxon>
        <taxon>Leptocardii</taxon>
        <taxon>Amphioxiformes</taxon>
        <taxon>Branchiostomatidae</taxon>
        <taxon>Branchiostoma</taxon>
    </lineage>
</organism>
<feature type="region of interest" description="Disordered" evidence="7">
    <location>
        <begin position="370"/>
        <end position="402"/>
    </location>
</feature>
<dbReference type="PANTHER" id="PTHR31220">
    <property type="entry name" value="HYCCIN RELATED"/>
    <property type="match status" value="1"/>
</dbReference>
<comment type="subcellular location">
    <subcellularLocation>
        <location evidence="1">Cell membrane</location>
    </subcellularLocation>
    <subcellularLocation>
        <location evidence="2">Cytoplasm</location>
        <location evidence="2">Cytosol</location>
    </subcellularLocation>
</comment>
<dbReference type="GO" id="GO:0046854">
    <property type="term" value="P:phosphatidylinositol phosphate biosynthetic process"/>
    <property type="evidence" value="ECO:0007669"/>
    <property type="project" value="TreeGrafter"/>
</dbReference>
<comment type="similarity">
    <text evidence="6">Belongs to the Hyccin family.</text>
</comment>
<feature type="region of interest" description="Disordered" evidence="7">
    <location>
        <begin position="39"/>
        <end position="60"/>
    </location>
</feature>
<dbReference type="GO" id="GO:0005886">
    <property type="term" value="C:plasma membrane"/>
    <property type="evidence" value="ECO:0007669"/>
    <property type="project" value="UniProtKB-SubCell"/>
</dbReference>
<feature type="compositionally biased region" description="Basic and acidic residues" evidence="7">
    <location>
        <begin position="507"/>
        <end position="520"/>
    </location>
</feature>
<name>A0A8J9YXT9_BRALA</name>
<dbReference type="OrthoDB" id="18937at2759"/>
<dbReference type="Pfam" id="PF09790">
    <property type="entry name" value="Hyccin"/>
    <property type="match status" value="1"/>
</dbReference>
<feature type="compositionally biased region" description="Polar residues" evidence="7">
    <location>
        <begin position="422"/>
        <end position="436"/>
    </location>
</feature>
<feature type="compositionally biased region" description="Basic and acidic residues" evidence="7">
    <location>
        <begin position="489"/>
        <end position="499"/>
    </location>
</feature>
<dbReference type="PANTHER" id="PTHR31220:SF1">
    <property type="entry name" value="GH21176P"/>
    <property type="match status" value="1"/>
</dbReference>
<dbReference type="AlphaFoldDB" id="A0A8J9YXT9"/>
<evidence type="ECO:0000256" key="3">
    <source>
        <dbReference type="ARBA" id="ARBA00022475"/>
    </source>
</evidence>
<evidence type="ECO:0000256" key="5">
    <source>
        <dbReference type="ARBA" id="ARBA00023136"/>
    </source>
</evidence>
<evidence type="ECO:0000256" key="1">
    <source>
        <dbReference type="ARBA" id="ARBA00004236"/>
    </source>
</evidence>
<reference evidence="8" key="1">
    <citation type="submission" date="2022-01" db="EMBL/GenBank/DDBJ databases">
        <authorList>
            <person name="Braso-Vives M."/>
        </authorList>
    </citation>
    <scope>NUCLEOTIDE SEQUENCE</scope>
</reference>
<evidence type="ECO:0000256" key="2">
    <source>
        <dbReference type="ARBA" id="ARBA00004514"/>
    </source>
</evidence>
<dbReference type="InterPro" id="IPR018619">
    <property type="entry name" value="Hyccin"/>
</dbReference>
<dbReference type="GO" id="GO:0072659">
    <property type="term" value="P:protein localization to plasma membrane"/>
    <property type="evidence" value="ECO:0007669"/>
    <property type="project" value="TreeGrafter"/>
</dbReference>